<dbReference type="InterPro" id="IPR000835">
    <property type="entry name" value="HTH_MarR-typ"/>
</dbReference>
<feature type="domain" description="HTH marR-type" evidence="4">
    <location>
        <begin position="7"/>
        <end position="139"/>
    </location>
</feature>
<dbReference type="PANTHER" id="PTHR33164">
    <property type="entry name" value="TRANSCRIPTIONAL REGULATOR, MARR FAMILY"/>
    <property type="match status" value="1"/>
</dbReference>
<accession>A0ABY8IQY5</accession>
<dbReference type="InterPro" id="IPR036390">
    <property type="entry name" value="WH_DNA-bd_sf"/>
</dbReference>
<dbReference type="InterPro" id="IPR036388">
    <property type="entry name" value="WH-like_DNA-bd_sf"/>
</dbReference>
<evidence type="ECO:0000256" key="3">
    <source>
        <dbReference type="ARBA" id="ARBA00023163"/>
    </source>
</evidence>
<evidence type="ECO:0000256" key="1">
    <source>
        <dbReference type="ARBA" id="ARBA00023015"/>
    </source>
</evidence>
<dbReference type="Gene3D" id="1.10.10.10">
    <property type="entry name" value="Winged helix-like DNA-binding domain superfamily/Winged helix DNA-binding domain"/>
    <property type="match status" value="1"/>
</dbReference>
<evidence type="ECO:0000256" key="2">
    <source>
        <dbReference type="ARBA" id="ARBA00023125"/>
    </source>
</evidence>
<evidence type="ECO:0000313" key="5">
    <source>
        <dbReference type="EMBL" id="WFS25989.1"/>
    </source>
</evidence>
<reference evidence="5 6" key="1">
    <citation type="journal article" date="2019" name="Phytopathology">
        <title>A Novel Group of Rhizobium tumorigenes-Like Agrobacteria Associated with Crown Gall Disease of Rhododendron and Blueberry.</title>
        <authorList>
            <person name="Kuzmanovic N."/>
            <person name="Behrens P."/>
            <person name="Idczak E."/>
            <person name="Wagner S."/>
            <person name="Gotz M."/>
            <person name="Sproer C."/>
            <person name="Bunk B."/>
            <person name="Overmann J."/>
            <person name="Smalla K."/>
        </authorList>
    </citation>
    <scope>NUCLEOTIDE SEQUENCE [LARGE SCALE GENOMIC DNA]</scope>
    <source>
        <strain evidence="6">rho-6.2</strain>
    </source>
</reference>
<name>A0ABY8IQY5_9HYPH</name>
<dbReference type="PANTHER" id="PTHR33164:SF64">
    <property type="entry name" value="TRANSCRIPTIONAL REGULATOR SLYA"/>
    <property type="match status" value="1"/>
</dbReference>
<keyword evidence="2" id="KW-0238">DNA-binding</keyword>
<reference evidence="5 6" key="2">
    <citation type="journal article" date="2023" name="MicrobiologyOpen">
        <title>Genomics of the tumorigenes clade of the family Rhizobiaceae and description of Rhizobium rhododendri sp. nov.</title>
        <authorList>
            <person name="Kuzmanovic N."/>
            <person name="diCenzo G.C."/>
            <person name="Bunk B."/>
            <person name="Sproeer C."/>
            <person name="Fruehling A."/>
            <person name="Neumann-Schaal M."/>
            <person name="Overmann J."/>
            <person name="Smalla K."/>
        </authorList>
    </citation>
    <scope>NUCLEOTIDE SEQUENCE [LARGE SCALE GENOMIC DNA]</scope>
    <source>
        <strain evidence="6">rho-6.2</strain>
        <plasmid evidence="5 6">unnamed1</plasmid>
    </source>
</reference>
<gene>
    <name evidence="5" type="ORF">PR018_20985</name>
</gene>
<dbReference type="InterPro" id="IPR039422">
    <property type="entry name" value="MarR/SlyA-like"/>
</dbReference>
<organism evidence="5 6">
    <name type="scientific">Rhizobium rhododendri</name>
    <dbReference type="NCBI Taxonomy" id="2506430"/>
    <lineage>
        <taxon>Bacteria</taxon>
        <taxon>Pseudomonadati</taxon>
        <taxon>Pseudomonadota</taxon>
        <taxon>Alphaproteobacteria</taxon>
        <taxon>Hyphomicrobiales</taxon>
        <taxon>Rhizobiaceae</taxon>
        <taxon>Rhizobium/Agrobacterium group</taxon>
        <taxon>Rhizobium</taxon>
    </lineage>
</organism>
<dbReference type="RefSeq" id="WP_162854777.1">
    <property type="nucleotide sequence ID" value="NZ_CP117268.1"/>
</dbReference>
<keyword evidence="5" id="KW-0614">Plasmid</keyword>
<keyword evidence="3" id="KW-0804">Transcription</keyword>
<evidence type="ECO:0000313" key="6">
    <source>
        <dbReference type="Proteomes" id="UP000318939"/>
    </source>
</evidence>
<dbReference type="SMART" id="SM00347">
    <property type="entry name" value="HTH_MARR"/>
    <property type="match status" value="1"/>
</dbReference>
<keyword evidence="1" id="KW-0805">Transcription regulation</keyword>
<evidence type="ECO:0000259" key="4">
    <source>
        <dbReference type="PROSITE" id="PS50995"/>
    </source>
</evidence>
<dbReference type="SUPFAM" id="SSF46785">
    <property type="entry name" value="Winged helix' DNA-binding domain"/>
    <property type="match status" value="1"/>
</dbReference>
<dbReference type="Pfam" id="PF01047">
    <property type="entry name" value="MarR"/>
    <property type="match status" value="1"/>
</dbReference>
<proteinExistence type="predicted"/>
<geneLocation type="plasmid" evidence="5 6">
    <name>unnamed1</name>
</geneLocation>
<dbReference type="Proteomes" id="UP000318939">
    <property type="component" value="Plasmid unnamed1"/>
</dbReference>
<sequence length="139" mass="15655">MAPIRLKDQLAYMIASVNRQLEQELEERLRPGGVPIEQFRILEVLDASEPCAMGEIAGLSLIEPPTLTKIIDKMVAEGLVYRAPDPNDRRRVLILTAPGGKTLFKRLRGVSTAQEQRIVELLESDRAAELRNLLRELIQ</sequence>
<keyword evidence="6" id="KW-1185">Reference proteome</keyword>
<dbReference type="EMBL" id="CP117268">
    <property type="protein sequence ID" value="WFS25989.1"/>
    <property type="molecule type" value="Genomic_DNA"/>
</dbReference>
<protein>
    <submittedName>
        <fullName evidence="5">MarR family transcriptional regulator</fullName>
    </submittedName>
</protein>
<dbReference type="PROSITE" id="PS50995">
    <property type="entry name" value="HTH_MARR_2"/>
    <property type="match status" value="1"/>
</dbReference>